<name>A0A0M4U5D2_9GAMM</name>
<feature type="transmembrane region" description="Helical" evidence="6">
    <location>
        <begin position="37"/>
        <end position="57"/>
    </location>
</feature>
<proteinExistence type="predicted"/>
<organism evidence="7 8">
    <name type="scientific">Psychrobacter urativorans</name>
    <dbReference type="NCBI Taxonomy" id="45610"/>
    <lineage>
        <taxon>Bacteria</taxon>
        <taxon>Pseudomonadati</taxon>
        <taxon>Pseudomonadota</taxon>
        <taxon>Gammaproteobacteria</taxon>
        <taxon>Moraxellales</taxon>
        <taxon>Moraxellaceae</taxon>
        <taxon>Psychrobacter</taxon>
    </lineage>
</organism>
<dbReference type="InterPro" id="IPR001123">
    <property type="entry name" value="LeuE-type"/>
</dbReference>
<dbReference type="GO" id="GO:0033228">
    <property type="term" value="P:cysteine export across plasma membrane"/>
    <property type="evidence" value="ECO:0007669"/>
    <property type="project" value="TreeGrafter"/>
</dbReference>
<gene>
    <name evidence="7" type="ORF">AOC03_01520</name>
</gene>
<dbReference type="KEGG" id="pur:AOC03_01520"/>
<protein>
    <recommendedName>
        <fullName evidence="9">Lysine transporter LysE</fullName>
    </recommendedName>
</protein>
<evidence type="ECO:0000256" key="4">
    <source>
        <dbReference type="ARBA" id="ARBA00022989"/>
    </source>
</evidence>
<dbReference type="PANTHER" id="PTHR30086">
    <property type="entry name" value="ARGININE EXPORTER PROTEIN ARGO"/>
    <property type="match status" value="1"/>
</dbReference>
<dbReference type="Pfam" id="PF01810">
    <property type="entry name" value="LysE"/>
    <property type="match status" value="1"/>
</dbReference>
<sequence length="226" mass="25543">MSFEGSITALALFMLINSVTPGPNNLMLLHGSIKRGFWACRWHMLGITVGVTVMLWLSYWGMAALIISFPAVMLSIRILGTLYLLWLTYQMAKTDFIAVVNDALKHEQQYKQANEVLIQAKNVEVKKRFGELPLNFGQALLFQWLNPKAWTMTVVAPSLAMFHAGKPWLDNYLLLAMSAIINLLSISCWAAGGHWLRTLVHLPRVMRVIHGLIVLMTLYCAVTLWL</sequence>
<dbReference type="Proteomes" id="UP000059847">
    <property type="component" value="Chromosome"/>
</dbReference>
<dbReference type="GO" id="GO:0005886">
    <property type="term" value="C:plasma membrane"/>
    <property type="evidence" value="ECO:0007669"/>
    <property type="project" value="UniProtKB-SubCell"/>
</dbReference>
<evidence type="ECO:0000256" key="3">
    <source>
        <dbReference type="ARBA" id="ARBA00022692"/>
    </source>
</evidence>
<feature type="transmembrane region" description="Helical" evidence="6">
    <location>
        <begin position="208"/>
        <end position="225"/>
    </location>
</feature>
<dbReference type="EMBL" id="CP012678">
    <property type="protein sequence ID" value="ALF58889.1"/>
    <property type="molecule type" value="Genomic_DNA"/>
</dbReference>
<evidence type="ECO:0000256" key="5">
    <source>
        <dbReference type="ARBA" id="ARBA00023136"/>
    </source>
</evidence>
<dbReference type="PANTHER" id="PTHR30086:SF20">
    <property type="entry name" value="ARGININE EXPORTER PROTEIN ARGO-RELATED"/>
    <property type="match status" value="1"/>
</dbReference>
<comment type="subcellular location">
    <subcellularLocation>
        <location evidence="1">Cell membrane</location>
        <topology evidence="1">Multi-pass membrane protein</topology>
    </subcellularLocation>
</comment>
<dbReference type="STRING" id="45610.AOC03_01520"/>
<evidence type="ECO:0000313" key="7">
    <source>
        <dbReference type="EMBL" id="ALF58889.1"/>
    </source>
</evidence>
<evidence type="ECO:0000256" key="2">
    <source>
        <dbReference type="ARBA" id="ARBA00022475"/>
    </source>
</evidence>
<dbReference type="GO" id="GO:0015171">
    <property type="term" value="F:amino acid transmembrane transporter activity"/>
    <property type="evidence" value="ECO:0007669"/>
    <property type="project" value="TreeGrafter"/>
</dbReference>
<accession>A0A0M4U5D2</accession>
<evidence type="ECO:0008006" key="9">
    <source>
        <dbReference type="Google" id="ProtNLM"/>
    </source>
</evidence>
<evidence type="ECO:0000256" key="6">
    <source>
        <dbReference type="SAM" id="Phobius"/>
    </source>
</evidence>
<keyword evidence="5 6" id="KW-0472">Membrane</keyword>
<evidence type="ECO:0000313" key="8">
    <source>
        <dbReference type="Proteomes" id="UP000059847"/>
    </source>
</evidence>
<reference evidence="7 8" key="1">
    <citation type="submission" date="2015-09" db="EMBL/GenBank/DDBJ databases">
        <title>Complete genome of Psychrobacter urativorans R10.10B.</title>
        <authorList>
            <person name="See-Too W.S."/>
            <person name="Chan K.G."/>
        </authorList>
    </citation>
    <scope>NUCLEOTIDE SEQUENCE [LARGE SCALE GENOMIC DNA]</scope>
    <source>
        <strain evidence="7 8">R10.10B</strain>
    </source>
</reference>
<keyword evidence="3 6" id="KW-0812">Transmembrane</keyword>
<dbReference type="AlphaFoldDB" id="A0A0M4U5D2"/>
<keyword evidence="4 6" id="KW-1133">Transmembrane helix</keyword>
<keyword evidence="8" id="KW-1185">Reference proteome</keyword>
<evidence type="ECO:0000256" key="1">
    <source>
        <dbReference type="ARBA" id="ARBA00004651"/>
    </source>
</evidence>
<feature type="transmembrane region" description="Helical" evidence="6">
    <location>
        <begin position="64"/>
        <end position="86"/>
    </location>
</feature>
<feature type="transmembrane region" description="Helical" evidence="6">
    <location>
        <begin position="172"/>
        <end position="196"/>
    </location>
</feature>
<keyword evidence="2" id="KW-1003">Cell membrane</keyword>